<dbReference type="GO" id="GO:0046464">
    <property type="term" value="P:acylglycerol catabolic process"/>
    <property type="evidence" value="ECO:0007669"/>
    <property type="project" value="TreeGrafter"/>
</dbReference>
<dbReference type="PANTHER" id="PTHR43798">
    <property type="entry name" value="MONOACYLGLYCEROL LIPASE"/>
    <property type="match status" value="1"/>
</dbReference>
<dbReference type="InterPro" id="IPR000639">
    <property type="entry name" value="Epox_hydrolase-like"/>
</dbReference>
<evidence type="ECO:0000313" key="3">
    <source>
        <dbReference type="Proteomes" id="UP000717328"/>
    </source>
</evidence>
<dbReference type="PANTHER" id="PTHR43798:SF33">
    <property type="entry name" value="HYDROLASE, PUTATIVE (AFU_ORTHOLOGUE AFUA_2G14860)-RELATED"/>
    <property type="match status" value="1"/>
</dbReference>
<proteinExistence type="predicted"/>
<sequence length="143" mass="16200">MDSSLYKSVATGRQLKYNYYYSVPALGKPVLLFLHGFPNTSNDWRHQVTFFKERGFGLVVPDMLGYGGTDELHGVQAQGSVVVGRLANYYPDRFLGFGFLAVGYNAPSDAKFEQFIAFVRHRTFQLSLMIQHFKFPTFSPLAL</sequence>
<dbReference type="GO" id="GO:0047372">
    <property type="term" value="F:monoacylglycerol lipase activity"/>
    <property type="evidence" value="ECO:0007669"/>
    <property type="project" value="TreeGrafter"/>
</dbReference>
<accession>A0A9P7GW01</accession>
<dbReference type="EMBL" id="JABCKI010000008">
    <property type="protein sequence ID" value="KAG5654415.1"/>
    <property type="molecule type" value="Genomic_DNA"/>
</dbReference>
<dbReference type="InterPro" id="IPR000073">
    <property type="entry name" value="AB_hydrolase_1"/>
</dbReference>
<keyword evidence="3" id="KW-1185">Reference proteome</keyword>
<dbReference type="PRINTS" id="PR00412">
    <property type="entry name" value="EPOXHYDRLASE"/>
</dbReference>
<dbReference type="InterPro" id="IPR029058">
    <property type="entry name" value="AB_hydrolase_fold"/>
</dbReference>
<comment type="caution">
    <text evidence="2">The sequence shown here is derived from an EMBL/GenBank/DDBJ whole genome shotgun (WGS) entry which is preliminary data.</text>
</comment>
<feature type="domain" description="AB hydrolase-1" evidence="1">
    <location>
        <begin position="29"/>
        <end position="71"/>
    </location>
</feature>
<reference evidence="2" key="2">
    <citation type="submission" date="2021-10" db="EMBL/GenBank/DDBJ databases">
        <title>Phylogenomics reveals ancestral predisposition of the termite-cultivated fungus Termitomyces towards a domesticated lifestyle.</title>
        <authorList>
            <person name="Auxier B."/>
            <person name="Grum-Grzhimaylo A."/>
            <person name="Cardenas M.E."/>
            <person name="Lodge J.D."/>
            <person name="Laessoe T."/>
            <person name="Pedersen O."/>
            <person name="Smith M.E."/>
            <person name="Kuyper T.W."/>
            <person name="Franco-Molano E.A."/>
            <person name="Baroni T.J."/>
            <person name="Aanen D.K."/>
        </authorList>
    </citation>
    <scope>NUCLEOTIDE SEQUENCE</scope>
    <source>
        <strain evidence="2">D49</strain>
    </source>
</reference>
<gene>
    <name evidence="2" type="ORF">H0H81_002604</name>
</gene>
<name>A0A9P7GW01_9AGAR</name>
<dbReference type="Proteomes" id="UP000717328">
    <property type="component" value="Unassembled WGS sequence"/>
</dbReference>
<protein>
    <recommendedName>
        <fullName evidence="1">AB hydrolase-1 domain-containing protein</fullName>
    </recommendedName>
</protein>
<dbReference type="GO" id="GO:0016020">
    <property type="term" value="C:membrane"/>
    <property type="evidence" value="ECO:0007669"/>
    <property type="project" value="TreeGrafter"/>
</dbReference>
<dbReference type="SUPFAM" id="SSF53474">
    <property type="entry name" value="alpha/beta-Hydrolases"/>
    <property type="match status" value="1"/>
</dbReference>
<dbReference type="OrthoDB" id="408373at2759"/>
<dbReference type="Pfam" id="PF00561">
    <property type="entry name" value="Abhydrolase_1"/>
    <property type="match status" value="1"/>
</dbReference>
<reference evidence="2" key="1">
    <citation type="submission" date="2021-02" db="EMBL/GenBank/DDBJ databases">
        <authorList>
            <person name="Nieuwenhuis M."/>
            <person name="Van De Peppel L.J.J."/>
        </authorList>
    </citation>
    <scope>NUCLEOTIDE SEQUENCE</scope>
    <source>
        <strain evidence="2">D49</strain>
    </source>
</reference>
<dbReference type="AlphaFoldDB" id="A0A9P7GW01"/>
<organism evidence="2 3">
    <name type="scientific">Sphagnurus paluster</name>
    <dbReference type="NCBI Taxonomy" id="117069"/>
    <lineage>
        <taxon>Eukaryota</taxon>
        <taxon>Fungi</taxon>
        <taxon>Dikarya</taxon>
        <taxon>Basidiomycota</taxon>
        <taxon>Agaricomycotina</taxon>
        <taxon>Agaricomycetes</taxon>
        <taxon>Agaricomycetidae</taxon>
        <taxon>Agaricales</taxon>
        <taxon>Tricholomatineae</taxon>
        <taxon>Lyophyllaceae</taxon>
        <taxon>Sphagnurus</taxon>
    </lineage>
</organism>
<evidence type="ECO:0000313" key="2">
    <source>
        <dbReference type="EMBL" id="KAG5654415.1"/>
    </source>
</evidence>
<dbReference type="InterPro" id="IPR050266">
    <property type="entry name" value="AB_hydrolase_sf"/>
</dbReference>
<evidence type="ECO:0000259" key="1">
    <source>
        <dbReference type="Pfam" id="PF00561"/>
    </source>
</evidence>
<dbReference type="Gene3D" id="3.40.50.1820">
    <property type="entry name" value="alpha/beta hydrolase"/>
    <property type="match status" value="1"/>
</dbReference>